<keyword evidence="2" id="KW-0472">Membrane</keyword>
<feature type="compositionally biased region" description="Acidic residues" evidence="1">
    <location>
        <begin position="45"/>
        <end position="56"/>
    </location>
</feature>
<feature type="transmembrane region" description="Helical" evidence="2">
    <location>
        <begin position="90"/>
        <end position="111"/>
    </location>
</feature>
<reference evidence="3 4" key="1">
    <citation type="journal article" date="2017" name="Int. J. Parasitol.">
        <title>The genome of the protozoan parasite Cystoisospora suis and a reverse vaccinology approach to identify vaccine candidates.</title>
        <authorList>
            <person name="Palmieri N."/>
            <person name="Shrestha A."/>
            <person name="Ruttkowski B."/>
            <person name="Beck T."/>
            <person name="Vogl C."/>
            <person name="Tomley F."/>
            <person name="Blake D.P."/>
            <person name="Joachim A."/>
        </authorList>
    </citation>
    <scope>NUCLEOTIDE SEQUENCE [LARGE SCALE GENOMIC DNA]</scope>
    <source>
        <strain evidence="3 4">Wien I</strain>
    </source>
</reference>
<keyword evidence="4" id="KW-1185">Reference proteome</keyword>
<accession>A0A2C6KQC5</accession>
<evidence type="ECO:0008006" key="5">
    <source>
        <dbReference type="Google" id="ProtNLM"/>
    </source>
</evidence>
<comment type="caution">
    <text evidence="3">The sequence shown here is derived from an EMBL/GenBank/DDBJ whole genome shotgun (WGS) entry which is preliminary data.</text>
</comment>
<keyword evidence="2" id="KW-1133">Transmembrane helix</keyword>
<feature type="region of interest" description="Disordered" evidence="1">
    <location>
        <begin position="1"/>
        <end position="69"/>
    </location>
</feature>
<name>A0A2C6KQC5_9APIC</name>
<dbReference type="EMBL" id="MIGC01003516">
    <property type="protein sequence ID" value="PHJ19319.1"/>
    <property type="molecule type" value="Genomic_DNA"/>
</dbReference>
<protein>
    <recommendedName>
        <fullName evidence="5">Transmembrane protein</fullName>
    </recommendedName>
</protein>
<dbReference type="AlphaFoldDB" id="A0A2C6KQC5"/>
<keyword evidence="2" id="KW-0812">Transmembrane</keyword>
<dbReference type="VEuPathDB" id="ToxoDB:CSUI_006851"/>
<gene>
    <name evidence="3" type="ORF">CSUI_006851</name>
</gene>
<sequence length="150" mass="16507">MEKKTFVPASAFSPSLHPSSSSFSSSSSPPPALSSLSSTSKGGGEGEEEEREEGEIVGEKSSEKSLQSNSHHACRECSLPFMGAGDAFPWISQLIKSLSFFILLASLLIYTTWHVSVEKKKICLFTLSLKRPLFSPCMHRHFLPQLIYTH</sequence>
<organism evidence="3 4">
    <name type="scientific">Cystoisospora suis</name>
    <dbReference type="NCBI Taxonomy" id="483139"/>
    <lineage>
        <taxon>Eukaryota</taxon>
        <taxon>Sar</taxon>
        <taxon>Alveolata</taxon>
        <taxon>Apicomplexa</taxon>
        <taxon>Conoidasida</taxon>
        <taxon>Coccidia</taxon>
        <taxon>Eucoccidiorida</taxon>
        <taxon>Eimeriorina</taxon>
        <taxon>Sarcocystidae</taxon>
        <taxon>Cystoisospora</taxon>
    </lineage>
</organism>
<feature type="non-terminal residue" evidence="3">
    <location>
        <position position="150"/>
    </location>
</feature>
<dbReference type="RefSeq" id="XP_067921021.1">
    <property type="nucleotide sequence ID" value="XM_068067002.1"/>
</dbReference>
<feature type="compositionally biased region" description="Low complexity" evidence="1">
    <location>
        <begin position="8"/>
        <end position="38"/>
    </location>
</feature>
<evidence type="ECO:0000313" key="3">
    <source>
        <dbReference type="EMBL" id="PHJ19319.1"/>
    </source>
</evidence>
<evidence type="ECO:0000256" key="1">
    <source>
        <dbReference type="SAM" id="MobiDB-lite"/>
    </source>
</evidence>
<proteinExistence type="predicted"/>
<evidence type="ECO:0000313" key="4">
    <source>
        <dbReference type="Proteomes" id="UP000221165"/>
    </source>
</evidence>
<evidence type="ECO:0000256" key="2">
    <source>
        <dbReference type="SAM" id="Phobius"/>
    </source>
</evidence>
<dbReference type="Proteomes" id="UP000221165">
    <property type="component" value="Unassembled WGS sequence"/>
</dbReference>
<dbReference type="GeneID" id="94430213"/>